<keyword evidence="2" id="KW-1185">Reference proteome</keyword>
<dbReference type="Proteomes" id="UP000240493">
    <property type="component" value="Unassembled WGS sequence"/>
</dbReference>
<evidence type="ECO:0000313" key="1">
    <source>
        <dbReference type="EMBL" id="PTB40465.1"/>
    </source>
</evidence>
<accession>A0A2T3Z6Q9</accession>
<sequence>MNVSFVSPRPCKTAPGHCQRGHANISLYIRGHNGWTGVPGEEEGGPCRGQKGRTKYYLEGKILYTCTTPGGW</sequence>
<name>A0A2T3Z6Q9_TRIA4</name>
<dbReference type="AlphaFoldDB" id="A0A2T3Z6Q9"/>
<reference evidence="1 2" key="1">
    <citation type="submission" date="2016-07" db="EMBL/GenBank/DDBJ databases">
        <title>Multiple horizontal gene transfer events from other fungi enriched the ability of initially mycotrophic Trichoderma (Ascomycota) to feed on dead plant biomass.</title>
        <authorList>
            <consortium name="DOE Joint Genome Institute"/>
            <person name="Aerts A."/>
            <person name="Atanasova L."/>
            <person name="Chenthamara K."/>
            <person name="Zhang J."/>
            <person name="Grujic M."/>
            <person name="Henrissat B."/>
            <person name="Kuo A."/>
            <person name="Salamov A."/>
            <person name="Lipzen A."/>
            <person name="Labutti K."/>
            <person name="Barry K."/>
            <person name="Miao Y."/>
            <person name="Rahimi M.J."/>
            <person name="Shen Q."/>
            <person name="Grigoriev I.V."/>
            <person name="Kubicek C.P."/>
            <person name="Druzhinina I.S."/>
        </authorList>
    </citation>
    <scope>NUCLEOTIDE SEQUENCE [LARGE SCALE GENOMIC DNA]</scope>
    <source>
        <strain evidence="1 2">CBS 433.97</strain>
    </source>
</reference>
<dbReference type="EMBL" id="KZ679262">
    <property type="protein sequence ID" value="PTB40465.1"/>
    <property type="molecule type" value="Genomic_DNA"/>
</dbReference>
<proteinExistence type="predicted"/>
<organism evidence="1 2">
    <name type="scientific">Trichoderma asperellum (strain ATCC 204424 / CBS 433.97 / NBRC 101777)</name>
    <dbReference type="NCBI Taxonomy" id="1042311"/>
    <lineage>
        <taxon>Eukaryota</taxon>
        <taxon>Fungi</taxon>
        <taxon>Dikarya</taxon>
        <taxon>Ascomycota</taxon>
        <taxon>Pezizomycotina</taxon>
        <taxon>Sordariomycetes</taxon>
        <taxon>Hypocreomycetidae</taxon>
        <taxon>Hypocreales</taxon>
        <taxon>Hypocreaceae</taxon>
        <taxon>Trichoderma</taxon>
    </lineage>
</organism>
<gene>
    <name evidence="1" type="ORF">M441DRAFT_57987</name>
</gene>
<evidence type="ECO:0000313" key="2">
    <source>
        <dbReference type="Proteomes" id="UP000240493"/>
    </source>
</evidence>
<protein>
    <submittedName>
        <fullName evidence="1">Uncharacterized protein</fullName>
    </submittedName>
</protein>